<name>A0A9Q8WG19_9PEZI</name>
<dbReference type="RefSeq" id="XP_049143966.1">
    <property type="nucleotide sequence ID" value="XM_049286823.1"/>
</dbReference>
<dbReference type="Proteomes" id="UP000830671">
    <property type="component" value="Chromosome 4"/>
</dbReference>
<protein>
    <submittedName>
        <fullName evidence="1">Uncharacterized protein</fullName>
    </submittedName>
</protein>
<reference evidence="1" key="1">
    <citation type="journal article" date="2021" name="Mol. Plant Microbe Interact.">
        <title>Complete Genome Sequence of the Plant-Pathogenic Fungus Colletotrichum lupini.</title>
        <authorList>
            <person name="Baroncelli R."/>
            <person name="Pensec F."/>
            <person name="Da Lio D."/>
            <person name="Boufleur T."/>
            <person name="Vicente I."/>
            <person name="Sarrocco S."/>
            <person name="Picot A."/>
            <person name="Baraldi E."/>
            <person name="Sukno S."/>
            <person name="Thon M."/>
            <person name="Le Floch G."/>
        </authorList>
    </citation>
    <scope>NUCLEOTIDE SEQUENCE</scope>
    <source>
        <strain evidence="1">IMI 504893</strain>
    </source>
</reference>
<dbReference type="KEGG" id="clup:CLUP02_07831"/>
<accession>A0A9Q8WG19</accession>
<organism evidence="1 2">
    <name type="scientific">Colletotrichum lupini</name>
    <dbReference type="NCBI Taxonomy" id="145971"/>
    <lineage>
        <taxon>Eukaryota</taxon>
        <taxon>Fungi</taxon>
        <taxon>Dikarya</taxon>
        <taxon>Ascomycota</taxon>
        <taxon>Pezizomycotina</taxon>
        <taxon>Sordariomycetes</taxon>
        <taxon>Hypocreomycetidae</taxon>
        <taxon>Glomerellales</taxon>
        <taxon>Glomerellaceae</taxon>
        <taxon>Colletotrichum</taxon>
        <taxon>Colletotrichum acutatum species complex</taxon>
    </lineage>
</organism>
<gene>
    <name evidence="1" type="ORF">CLUP02_07831</name>
</gene>
<keyword evidence="2" id="KW-1185">Reference proteome</keyword>
<dbReference type="AlphaFoldDB" id="A0A9Q8WG19"/>
<dbReference type="GeneID" id="73341833"/>
<evidence type="ECO:0000313" key="1">
    <source>
        <dbReference type="EMBL" id="UQC82343.1"/>
    </source>
</evidence>
<sequence>MGLRKGISEEANLNRQSAICSTIIIWVESVHNVGWAVGEQKDFNYEKTVTTQSFSSLILPSITENISGQHRQTHALESETAKVSIPFSFSLANNIFTIASNKTQGRIAIAIYAFYARATAINMTTQDSHFFFFKKMSKDYFKAKASLPALDPVSLPDSHNAAAHFRRIGTKPYVVFWCREEREVEKGRMVENVEREEEETRHDDDDFESQVYPLHSLRYALPFGPPKIRPYRNRNVQPKAREKAIPTVVSVRSGSVTLFLSFQPSKLFFPHPLVYRQPTSFQVIFQNLDTPFR</sequence>
<evidence type="ECO:0000313" key="2">
    <source>
        <dbReference type="Proteomes" id="UP000830671"/>
    </source>
</evidence>
<proteinExistence type="predicted"/>
<dbReference type="EMBL" id="CP019476">
    <property type="protein sequence ID" value="UQC82343.1"/>
    <property type="molecule type" value="Genomic_DNA"/>
</dbReference>